<dbReference type="Proteomes" id="UP001240678">
    <property type="component" value="Unassembled WGS sequence"/>
</dbReference>
<dbReference type="GeneID" id="85333315"/>
<organism evidence="2 3">
    <name type="scientific">Colletotrichum costaricense</name>
    <dbReference type="NCBI Taxonomy" id="1209916"/>
    <lineage>
        <taxon>Eukaryota</taxon>
        <taxon>Fungi</taxon>
        <taxon>Dikarya</taxon>
        <taxon>Ascomycota</taxon>
        <taxon>Pezizomycotina</taxon>
        <taxon>Sordariomycetes</taxon>
        <taxon>Hypocreomycetidae</taxon>
        <taxon>Glomerellales</taxon>
        <taxon>Glomerellaceae</taxon>
        <taxon>Colletotrichum</taxon>
        <taxon>Colletotrichum acutatum species complex</taxon>
    </lineage>
</organism>
<keyword evidence="1" id="KW-1133">Transmembrane helix</keyword>
<sequence>MNSALSFPRLVEHALWVAAAWTLGIEAYRRADTFRWFSVVCFGKVFFYFSLVSAFFSWEQPCFILILPAPVSLYPPELVPRLYYNLGVCGLCVGCVFAQTVGFCALPLTSPPPQMQNHRNHTPSPCHPLIDQQGSRMLQWDLCPEPELTKTLPSGLEMRGVTTPDRLLARLLGGL</sequence>
<keyword evidence="1" id="KW-0812">Transmembrane</keyword>
<dbReference type="EMBL" id="MOOE01000001">
    <property type="protein sequence ID" value="KAK1540261.1"/>
    <property type="molecule type" value="Genomic_DNA"/>
</dbReference>
<protein>
    <submittedName>
        <fullName evidence="2">Uncharacterized protein</fullName>
    </submittedName>
</protein>
<comment type="caution">
    <text evidence="2">The sequence shown here is derived from an EMBL/GenBank/DDBJ whole genome shotgun (WGS) entry which is preliminary data.</text>
</comment>
<gene>
    <name evidence="2" type="ORF">CCOS01_01575</name>
</gene>
<keyword evidence="1" id="KW-0472">Membrane</keyword>
<proteinExistence type="predicted"/>
<reference evidence="2 3" key="1">
    <citation type="submission" date="2016-10" db="EMBL/GenBank/DDBJ databases">
        <title>The genome sequence of Colletotrichum fioriniae PJ7.</title>
        <authorList>
            <person name="Baroncelli R."/>
        </authorList>
    </citation>
    <scope>NUCLEOTIDE SEQUENCE [LARGE SCALE GENOMIC DNA]</scope>
    <source>
        <strain evidence="2 3">IMI 309622</strain>
    </source>
</reference>
<keyword evidence="3" id="KW-1185">Reference proteome</keyword>
<evidence type="ECO:0000313" key="3">
    <source>
        <dbReference type="Proteomes" id="UP001240678"/>
    </source>
</evidence>
<dbReference type="AlphaFoldDB" id="A0AAI9ZB66"/>
<name>A0AAI9ZB66_9PEZI</name>
<evidence type="ECO:0000313" key="2">
    <source>
        <dbReference type="EMBL" id="KAK1540261.1"/>
    </source>
</evidence>
<feature type="transmembrane region" description="Helical" evidence="1">
    <location>
        <begin position="36"/>
        <end position="58"/>
    </location>
</feature>
<dbReference type="RefSeq" id="XP_060321206.1">
    <property type="nucleotide sequence ID" value="XM_060449768.1"/>
</dbReference>
<evidence type="ECO:0000256" key="1">
    <source>
        <dbReference type="SAM" id="Phobius"/>
    </source>
</evidence>
<accession>A0AAI9ZB66</accession>